<dbReference type="Proteomes" id="UP000054018">
    <property type="component" value="Unassembled WGS sequence"/>
</dbReference>
<reference evidence="3" key="2">
    <citation type="submission" date="2015-01" db="EMBL/GenBank/DDBJ databases">
        <title>Evolutionary Origins and Diversification of the Mycorrhizal Mutualists.</title>
        <authorList>
            <consortium name="DOE Joint Genome Institute"/>
            <consortium name="Mycorrhizal Genomics Consortium"/>
            <person name="Kohler A."/>
            <person name="Kuo A."/>
            <person name="Nagy L.G."/>
            <person name="Floudas D."/>
            <person name="Copeland A."/>
            <person name="Barry K.W."/>
            <person name="Cichocki N."/>
            <person name="Veneault-Fourrey C."/>
            <person name="LaButti K."/>
            <person name="Lindquist E.A."/>
            <person name="Lipzen A."/>
            <person name="Lundell T."/>
            <person name="Morin E."/>
            <person name="Murat C."/>
            <person name="Riley R."/>
            <person name="Ohm R."/>
            <person name="Sun H."/>
            <person name="Tunlid A."/>
            <person name="Henrissat B."/>
            <person name="Grigoriev I.V."/>
            <person name="Hibbett D.S."/>
            <person name="Martin F."/>
        </authorList>
    </citation>
    <scope>NUCLEOTIDE SEQUENCE [LARGE SCALE GENOMIC DNA]</scope>
    <source>
        <strain evidence="3">441</strain>
    </source>
</reference>
<protein>
    <submittedName>
        <fullName evidence="2">Uncharacterized protein</fullName>
    </submittedName>
</protein>
<sequence>MSDDDMLGNTFQLTDVEISNVQEQTGGCCQVGDRMVVKGKNNAVSVCTEPPKSVPLGDVDDVMTVANFEPKHGRVEAAPSAKRKEKAPGPNPLAFSKPLECNFFTPSPLVRDRRLSQPSRGSTPGCHAGCGDTTSQHHQPKAMNDNSTRIHEL</sequence>
<accession>A0A0C9YZ10</accession>
<name>A0A0C9YZ10_9AGAM</name>
<organism evidence="2 3">
    <name type="scientific">Pisolithus microcarpus 441</name>
    <dbReference type="NCBI Taxonomy" id="765257"/>
    <lineage>
        <taxon>Eukaryota</taxon>
        <taxon>Fungi</taxon>
        <taxon>Dikarya</taxon>
        <taxon>Basidiomycota</taxon>
        <taxon>Agaricomycotina</taxon>
        <taxon>Agaricomycetes</taxon>
        <taxon>Agaricomycetidae</taxon>
        <taxon>Boletales</taxon>
        <taxon>Sclerodermatineae</taxon>
        <taxon>Pisolithaceae</taxon>
        <taxon>Pisolithus</taxon>
    </lineage>
</organism>
<dbReference type="HOGENOM" id="CLU_1714029_0_0_1"/>
<keyword evidence="3" id="KW-1185">Reference proteome</keyword>
<gene>
    <name evidence="2" type="ORF">PISMIDRAFT_413669</name>
</gene>
<evidence type="ECO:0000313" key="3">
    <source>
        <dbReference type="Proteomes" id="UP000054018"/>
    </source>
</evidence>
<dbReference type="AlphaFoldDB" id="A0A0C9YZ10"/>
<evidence type="ECO:0000313" key="2">
    <source>
        <dbReference type="EMBL" id="KIK13088.1"/>
    </source>
</evidence>
<reference evidence="2 3" key="1">
    <citation type="submission" date="2014-04" db="EMBL/GenBank/DDBJ databases">
        <authorList>
            <consortium name="DOE Joint Genome Institute"/>
            <person name="Kuo A."/>
            <person name="Kohler A."/>
            <person name="Costa M.D."/>
            <person name="Nagy L.G."/>
            <person name="Floudas D."/>
            <person name="Copeland A."/>
            <person name="Barry K.W."/>
            <person name="Cichocki N."/>
            <person name="Veneault-Fourrey C."/>
            <person name="LaButti K."/>
            <person name="Lindquist E.A."/>
            <person name="Lipzen A."/>
            <person name="Lundell T."/>
            <person name="Morin E."/>
            <person name="Murat C."/>
            <person name="Sun H."/>
            <person name="Tunlid A."/>
            <person name="Henrissat B."/>
            <person name="Grigoriev I.V."/>
            <person name="Hibbett D.S."/>
            <person name="Martin F."/>
            <person name="Nordberg H.P."/>
            <person name="Cantor M.N."/>
            <person name="Hua S.X."/>
        </authorList>
    </citation>
    <scope>NUCLEOTIDE SEQUENCE [LARGE SCALE GENOMIC DNA]</scope>
    <source>
        <strain evidence="2 3">441</strain>
    </source>
</reference>
<evidence type="ECO:0000256" key="1">
    <source>
        <dbReference type="SAM" id="MobiDB-lite"/>
    </source>
</evidence>
<feature type="region of interest" description="Disordered" evidence="1">
    <location>
        <begin position="73"/>
        <end position="153"/>
    </location>
</feature>
<dbReference type="EMBL" id="KN834021">
    <property type="protein sequence ID" value="KIK13088.1"/>
    <property type="molecule type" value="Genomic_DNA"/>
</dbReference>
<proteinExistence type="predicted"/>